<dbReference type="Pfam" id="PF01976">
    <property type="entry name" value="DUF116"/>
    <property type="match status" value="1"/>
</dbReference>
<proteinExistence type="predicted"/>
<dbReference type="PANTHER" id="PTHR43801:SF1">
    <property type="entry name" value="POLYPRENYL SYNTHETASE"/>
    <property type="match status" value="1"/>
</dbReference>
<feature type="transmembrane region" description="Helical" evidence="1">
    <location>
        <begin position="79"/>
        <end position="99"/>
    </location>
</feature>
<dbReference type="AlphaFoldDB" id="A0A0W8E542"/>
<reference evidence="2" key="1">
    <citation type="journal article" date="2015" name="Proc. Natl. Acad. Sci. U.S.A.">
        <title>Networks of energetic and metabolic interactions define dynamics in microbial communities.</title>
        <authorList>
            <person name="Embree M."/>
            <person name="Liu J.K."/>
            <person name="Al-Bassam M.M."/>
            <person name="Zengler K."/>
        </authorList>
    </citation>
    <scope>NUCLEOTIDE SEQUENCE</scope>
</reference>
<gene>
    <name evidence="2" type="ORF">ASZ90_018819</name>
</gene>
<dbReference type="EMBL" id="LNQE01001868">
    <property type="protein sequence ID" value="KUG03783.1"/>
    <property type="molecule type" value="Genomic_DNA"/>
</dbReference>
<name>A0A0W8E542_9ZZZZ</name>
<keyword evidence="1" id="KW-0812">Transmembrane</keyword>
<keyword evidence="1" id="KW-1133">Transmembrane helix</keyword>
<dbReference type="InterPro" id="IPR002829">
    <property type="entry name" value="DUF116"/>
</dbReference>
<dbReference type="PIRSF" id="PIRSF006594">
    <property type="entry name" value="UCP006594"/>
    <property type="match status" value="1"/>
</dbReference>
<protein>
    <recommendedName>
        <fullName evidence="3">DUF116 domain-containing protein</fullName>
    </recommendedName>
</protein>
<feature type="transmembrane region" description="Helical" evidence="1">
    <location>
        <begin position="7"/>
        <end position="30"/>
    </location>
</feature>
<feature type="transmembrane region" description="Helical" evidence="1">
    <location>
        <begin position="36"/>
        <end position="67"/>
    </location>
</feature>
<comment type="caution">
    <text evidence="2">The sequence shown here is derived from an EMBL/GenBank/DDBJ whole genome shotgun (WGS) entry which is preliminary data.</text>
</comment>
<keyword evidence="1" id="KW-0472">Membrane</keyword>
<sequence>METKKRIYVGLLAASLLFEMALAAMIWYVIVNRDIIISQIMLIIVAAVLGIIFLILGIGILATVIMIIRSKNMPSMEKITLWANELLFPIAMVIGRLMGLEKEKILKSFISVNNYIVASKRILPGDKILMLLPHCLQNSDCPFKITIDINNCKNCGKCPIGQLKELGLKYNAVLKVATGGTLARKWIEEVRPRAVIAVACERDLAAGIQDTGGLPVMGVLNSRPYGPCVNTDVCLEQVDQAFRTIVKGVK</sequence>
<evidence type="ECO:0000313" key="2">
    <source>
        <dbReference type="EMBL" id="KUG03783.1"/>
    </source>
</evidence>
<organism evidence="2">
    <name type="scientific">hydrocarbon metagenome</name>
    <dbReference type="NCBI Taxonomy" id="938273"/>
    <lineage>
        <taxon>unclassified sequences</taxon>
        <taxon>metagenomes</taxon>
        <taxon>ecological metagenomes</taxon>
    </lineage>
</organism>
<dbReference type="PANTHER" id="PTHR43801">
    <property type="entry name" value="NUCLEOTIDE-BINDING PROTEIN-RELATED"/>
    <property type="match status" value="1"/>
</dbReference>
<accession>A0A0W8E542</accession>
<evidence type="ECO:0000256" key="1">
    <source>
        <dbReference type="SAM" id="Phobius"/>
    </source>
</evidence>
<evidence type="ECO:0008006" key="3">
    <source>
        <dbReference type="Google" id="ProtNLM"/>
    </source>
</evidence>